<gene>
    <name evidence="4" type="ORF">HFV08_28410</name>
</gene>
<protein>
    <submittedName>
        <fullName evidence="4">Acyltransferase</fullName>
    </submittedName>
</protein>
<feature type="transmembrane region" description="Helical" evidence="2">
    <location>
        <begin position="326"/>
        <end position="344"/>
    </location>
</feature>
<keyword evidence="5" id="KW-1185">Reference proteome</keyword>
<dbReference type="EMBL" id="JAAWWP010000026">
    <property type="protein sequence ID" value="NKI45093.1"/>
    <property type="molecule type" value="Genomic_DNA"/>
</dbReference>
<evidence type="ECO:0000256" key="1">
    <source>
        <dbReference type="SAM" id="MobiDB-lite"/>
    </source>
</evidence>
<keyword evidence="4" id="KW-0012">Acyltransferase</keyword>
<keyword evidence="2" id="KW-0472">Membrane</keyword>
<evidence type="ECO:0000256" key="2">
    <source>
        <dbReference type="SAM" id="Phobius"/>
    </source>
</evidence>
<feature type="transmembrane region" description="Helical" evidence="2">
    <location>
        <begin position="241"/>
        <end position="259"/>
    </location>
</feature>
<feature type="compositionally biased region" description="Low complexity" evidence="1">
    <location>
        <begin position="1"/>
        <end position="12"/>
    </location>
</feature>
<comment type="caution">
    <text evidence="4">The sequence shown here is derived from an EMBL/GenBank/DDBJ whole genome shotgun (WGS) entry which is preliminary data.</text>
</comment>
<keyword evidence="2" id="KW-1133">Transmembrane helix</keyword>
<evidence type="ECO:0000259" key="3">
    <source>
        <dbReference type="Pfam" id="PF01757"/>
    </source>
</evidence>
<feature type="transmembrane region" description="Helical" evidence="2">
    <location>
        <begin position="116"/>
        <end position="133"/>
    </location>
</feature>
<feature type="transmembrane region" description="Helical" evidence="2">
    <location>
        <begin position="36"/>
        <end position="54"/>
    </location>
</feature>
<proteinExistence type="predicted"/>
<reference evidence="4 5" key="1">
    <citation type="submission" date="2020-04" db="EMBL/GenBank/DDBJ databases">
        <title>Phylogenetic Diversity and Antibacterial Activity against Ralstonia solanacearum of Endophytic Actinomycete Isolated from Moss.</title>
        <authorList>
            <person name="Zhuang X."/>
        </authorList>
    </citation>
    <scope>NUCLEOTIDE SEQUENCE [LARGE SCALE GENOMIC DNA]</scope>
    <source>
        <strain evidence="4 5">LD120</strain>
    </source>
</reference>
<feature type="transmembrane region" description="Helical" evidence="2">
    <location>
        <begin position="271"/>
        <end position="289"/>
    </location>
</feature>
<feature type="transmembrane region" description="Helical" evidence="2">
    <location>
        <begin position="200"/>
        <end position="221"/>
    </location>
</feature>
<organism evidence="4 5">
    <name type="scientific">Streptomyces physcomitrii</name>
    <dbReference type="NCBI Taxonomy" id="2724184"/>
    <lineage>
        <taxon>Bacteria</taxon>
        <taxon>Bacillati</taxon>
        <taxon>Actinomycetota</taxon>
        <taxon>Actinomycetes</taxon>
        <taxon>Kitasatosporales</taxon>
        <taxon>Streptomycetaceae</taxon>
        <taxon>Streptomyces</taxon>
    </lineage>
</organism>
<dbReference type="GO" id="GO:0016746">
    <property type="term" value="F:acyltransferase activity"/>
    <property type="evidence" value="ECO:0007669"/>
    <property type="project" value="UniProtKB-KW"/>
</dbReference>
<dbReference type="PANTHER" id="PTHR23028:SF53">
    <property type="entry name" value="ACYL_TRANSF_3 DOMAIN-CONTAINING PROTEIN"/>
    <property type="match status" value="1"/>
</dbReference>
<dbReference type="Proteomes" id="UP000772196">
    <property type="component" value="Unassembled WGS sequence"/>
</dbReference>
<sequence length="413" mass="45752">MTTATGTATGAAPPRAKADSGPKAPGPRGKADEIQGFRGIAALSTVVFHVWQLYYRYDASGSHPPIENKYIGSLISLEVIDFFFVTSGYLLTIAYARAAIDGGSTRPAGDFLFRRVIRIVPLYFLAVLFVWSTRNSSLPGNWLDLLEHLTFTHVFDREQIFFTLGPAWSLSLEVVFYLFLVIAGPLAVRACKHLRARATRIAFCLGACVLLFAAPVAWISYAHWVLEIPHTDWPVYFGPQARFGGFAAGMGLAVIMVALGNRGLLRGRTSILLSVLALGGAYWLSFVSKPENVTFTFYHPLTSLMWTVLMYSVVHTAATIRWHALLRVRFLGYAGLVSYSLFMWHEPVMLWMNDSGLLPGSQNLYPLGALIVVVCAFAAAVVSYWVIEYPCSMLAKLRDKSGGKRDFYPELVR</sequence>
<keyword evidence="4" id="KW-0808">Transferase</keyword>
<name>A0ABX1HAL4_9ACTN</name>
<evidence type="ECO:0000313" key="5">
    <source>
        <dbReference type="Proteomes" id="UP000772196"/>
    </source>
</evidence>
<dbReference type="PANTHER" id="PTHR23028">
    <property type="entry name" value="ACETYLTRANSFERASE"/>
    <property type="match status" value="1"/>
</dbReference>
<dbReference type="InterPro" id="IPR002656">
    <property type="entry name" value="Acyl_transf_3_dom"/>
</dbReference>
<dbReference type="Pfam" id="PF01757">
    <property type="entry name" value="Acyl_transf_3"/>
    <property type="match status" value="1"/>
</dbReference>
<dbReference type="RefSeq" id="WP_168543314.1">
    <property type="nucleotide sequence ID" value="NZ_JAAWWP010000026.1"/>
</dbReference>
<feature type="region of interest" description="Disordered" evidence="1">
    <location>
        <begin position="1"/>
        <end position="30"/>
    </location>
</feature>
<accession>A0ABX1HAL4</accession>
<feature type="transmembrane region" description="Helical" evidence="2">
    <location>
        <begin position="167"/>
        <end position="188"/>
    </location>
</feature>
<feature type="transmembrane region" description="Helical" evidence="2">
    <location>
        <begin position="295"/>
        <end position="314"/>
    </location>
</feature>
<keyword evidence="2" id="KW-0812">Transmembrane</keyword>
<dbReference type="InterPro" id="IPR050879">
    <property type="entry name" value="Acyltransferase_3"/>
</dbReference>
<feature type="domain" description="Acyltransferase 3" evidence="3">
    <location>
        <begin position="33"/>
        <end position="385"/>
    </location>
</feature>
<evidence type="ECO:0000313" key="4">
    <source>
        <dbReference type="EMBL" id="NKI45093.1"/>
    </source>
</evidence>
<feature type="transmembrane region" description="Helical" evidence="2">
    <location>
        <begin position="364"/>
        <end position="387"/>
    </location>
</feature>
<feature type="transmembrane region" description="Helical" evidence="2">
    <location>
        <begin position="74"/>
        <end position="96"/>
    </location>
</feature>